<dbReference type="EMBL" id="JACHMG010000001">
    <property type="protein sequence ID" value="MBB4684351.1"/>
    <property type="molecule type" value="Genomic_DNA"/>
</dbReference>
<feature type="domain" description="Major facilitator superfamily (MFS) profile" evidence="8">
    <location>
        <begin position="20"/>
        <end position="403"/>
    </location>
</feature>
<keyword evidence="4 7" id="KW-0812">Transmembrane</keyword>
<evidence type="ECO:0000256" key="5">
    <source>
        <dbReference type="ARBA" id="ARBA00022989"/>
    </source>
</evidence>
<evidence type="ECO:0000256" key="2">
    <source>
        <dbReference type="ARBA" id="ARBA00022448"/>
    </source>
</evidence>
<reference evidence="9 10" key="1">
    <citation type="submission" date="2020-08" db="EMBL/GenBank/DDBJ databases">
        <title>Sequencing the genomes of 1000 actinobacteria strains.</title>
        <authorList>
            <person name="Klenk H.-P."/>
        </authorList>
    </citation>
    <scope>NUCLEOTIDE SEQUENCE [LARGE SCALE GENOMIC DNA]</scope>
    <source>
        <strain evidence="9 10">DSM 45859</strain>
    </source>
</reference>
<feature type="transmembrane region" description="Helical" evidence="7">
    <location>
        <begin position="258"/>
        <end position="279"/>
    </location>
</feature>
<feature type="transmembrane region" description="Helical" evidence="7">
    <location>
        <begin position="55"/>
        <end position="74"/>
    </location>
</feature>
<feature type="transmembrane region" description="Helical" evidence="7">
    <location>
        <begin position="148"/>
        <end position="173"/>
    </location>
</feature>
<dbReference type="GO" id="GO:0022857">
    <property type="term" value="F:transmembrane transporter activity"/>
    <property type="evidence" value="ECO:0007669"/>
    <property type="project" value="InterPro"/>
</dbReference>
<feature type="transmembrane region" description="Helical" evidence="7">
    <location>
        <begin position="291"/>
        <end position="309"/>
    </location>
</feature>
<dbReference type="PANTHER" id="PTHR23513">
    <property type="entry name" value="INTEGRAL MEMBRANE EFFLUX PROTEIN-RELATED"/>
    <property type="match status" value="1"/>
</dbReference>
<dbReference type="RefSeq" id="WP_184779371.1">
    <property type="nucleotide sequence ID" value="NZ_JACHMG010000001.1"/>
</dbReference>
<dbReference type="SUPFAM" id="SSF103473">
    <property type="entry name" value="MFS general substrate transporter"/>
    <property type="match status" value="1"/>
</dbReference>
<evidence type="ECO:0000256" key="4">
    <source>
        <dbReference type="ARBA" id="ARBA00022692"/>
    </source>
</evidence>
<dbReference type="CDD" id="cd06173">
    <property type="entry name" value="MFS_MefA_like"/>
    <property type="match status" value="1"/>
</dbReference>
<evidence type="ECO:0000256" key="6">
    <source>
        <dbReference type="ARBA" id="ARBA00023136"/>
    </source>
</evidence>
<proteinExistence type="predicted"/>
<keyword evidence="3" id="KW-1003">Cell membrane</keyword>
<dbReference type="InterPro" id="IPR020846">
    <property type="entry name" value="MFS_dom"/>
</dbReference>
<dbReference type="PROSITE" id="PS50850">
    <property type="entry name" value="MFS"/>
    <property type="match status" value="1"/>
</dbReference>
<dbReference type="PANTHER" id="PTHR23513:SF11">
    <property type="entry name" value="STAPHYLOFERRIN A TRANSPORTER"/>
    <property type="match status" value="1"/>
</dbReference>
<feature type="transmembrane region" description="Helical" evidence="7">
    <location>
        <begin position="234"/>
        <end position="252"/>
    </location>
</feature>
<dbReference type="Pfam" id="PF05977">
    <property type="entry name" value="MFS_3"/>
    <property type="match status" value="1"/>
</dbReference>
<organism evidence="9 10">
    <name type="scientific">Amycolatopsis jiangsuensis</name>
    <dbReference type="NCBI Taxonomy" id="1181879"/>
    <lineage>
        <taxon>Bacteria</taxon>
        <taxon>Bacillati</taxon>
        <taxon>Actinomycetota</taxon>
        <taxon>Actinomycetes</taxon>
        <taxon>Pseudonocardiales</taxon>
        <taxon>Pseudonocardiaceae</taxon>
        <taxon>Amycolatopsis</taxon>
    </lineage>
</organism>
<keyword evidence="6 7" id="KW-0472">Membrane</keyword>
<evidence type="ECO:0000256" key="7">
    <source>
        <dbReference type="SAM" id="Phobius"/>
    </source>
</evidence>
<feature type="transmembrane region" description="Helical" evidence="7">
    <location>
        <begin position="377"/>
        <end position="396"/>
    </location>
</feature>
<dbReference type="Gene3D" id="1.20.1250.20">
    <property type="entry name" value="MFS general substrate transporter like domains"/>
    <property type="match status" value="1"/>
</dbReference>
<comment type="subcellular location">
    <subcellularLocation>
        <location evidence="1">Cell membrane</location>
        <topology evidence="1">Multi-pass membrane protein</topology>
    </subcellularLocation>
</comment>
<dbReference type="AlphaFoldDB" id="A0A840IPE0"/>
<sequence length="415" mass="42511">MASLGRSSRVSTWAPFAHAAFRILFVAQLVANVGRLMQAAGSAWAIQENDGSPLQVSLIQTATYVPLVALGFVAGTLADRLDRRRLLVACQAWMALSTAALFVATWLGWTDPRVVLALTFATGLGTAIAAPTWAAVQPSLVPRHLVGRAVALNGLTFNVAQAAGPAIAGLVIAALGTQWVFLINAVTLACTVPAVLAWKTPVPPARPAESFGQSLRAGLRSVVVAPQRRILTRYAIFVVPATAVMALTPVLAGERLGLTGGGFGALLALFGAGAALAVTIWPRVESRGEEWGLVASAVVLALALVTAALSTQPVVAGAALLAAGAAFTLGSTCAFVAAQRVVDDAMRARVMAAYTVTSGAAVAAGSAGWGLVARTGLAGAFAIAAVLAVITVAAHFRWPLPARTEEEEGGFTEPQ</sequence>
<feature type="transmembrane region" description="Helical" evidence="7">
    <location>
        <begin position="350"/>
        <end position="371"/>
    </location>
</feature>
<evidence type="ECO:0000313" key="9">
    <source>
        <dbReference type="EMBL" id="MBB4684351.1"/>
    </source>
</evidence>
<dbReference type="InterPro" id="IPR036259">
    <property type="entry name" value="MFS_trans_sf"/>
</dbReference>
<feature type="transmembrane region" description="Helical" evidence="7">
    <location>
        <begin position="315"/>
        <end position="338"/>
    </location>
</feature>
<dbReference type="GO" id="GO:0005886">
    <property type="term" value="C:plasma membrane"/>
    <property type="evidence" value="ECO:0007669"/>
    <property type="project" value="UniProtKB-SubCell"/>
</dbReference>
<feature type="transmembrane region" description="Helical" evidence="7">
    <location>
        <begin position="86"/>
        <end position="109"/>
    </location>
</feature>
<keyword evidence="5 7" id="KW-1133">Transmembrane helix</keyword>
<evidence type="ECO:0000256" key="1">
    <source>
        <dbReference type="ARBA" id="ARBA00004651"/>
    </source>
</evidence>
<evidence type="ECO:0000259" key="8">
    <source>
        <dbReference type="PROSITE" id="PS50850"/>
    </source>
</evidence>
<feature type="transmembrane region" description="Helical" evidence="7">
    <location>
        <begin position="115"/>
        <end position="136"/>
    </location>
</feature>
<evidence type="ECO:0000256" key="3">
    <source>
        <dbReference type="ARBA" id="ARBA00022475"/>
    </source>
</evidence>
<gene>
    <name evidence="9" type="ORF">BJY18_001836</name>
</gene>
<protein>
    <submittedName>
        <fullName evidence="9">MFS family permease</fullName>
    </submittedName>
</protein>
<evidence type="ECO:0000313" key="10">
    <source>
        <dbReference type="Proteomes" id="UP000581769"/>
    </source>
</evidence>
<accession>A0A840IPE0</accession>
<keyword evidence="2" id="KW-0813">Transport</keyword>
<name>A0A840IPE0_9PSEU</name>
<keyword evidence="10" id="KW-1185">Reference proteome</keyword>
<dbReference type="InterPro" id="IPR010290">
    <property type="entry name" value="TM_effector"/>
</dbReference>
<feature type="transmembrane region" description="Helical" evidence="7">
    <location>
        <begin position="179"/>
        <end position="198"/>
    </location>
</feature>
<dbReference type="Proteomes" id="UP000581769">
    <property type="component" value="Unassembled WGS sequence"/>
</dbReference>
<comment type="caution">
    <text evidence="9">The sequence shown here is derived from an EMBL/GenBank/DDBJ whole genome shotgun (WGS) entry which is preliminary data.</text>
</comment>